<evidence type="ECO:0000256" key="2">
    <source>
        <dbReference type="SAM" id="MobiDB-lite"/>
    </source>
</evidence>
<dbReference type="RefSeq" id="WP_108001645.1">
    <property type="nucleotide sequence ID" value="NZ_JBHEEX010000001.1"/>
</dbReference>
<feature type="coiled-coil region" evidence="1">
    <location>
        <begin position="41"/>
        <end position="68"/>
    </location>
</feature>
<accession>A0A2T5BEC9</accession>
<comment type="caution">
    <text evidence="3">The sequence shown here is derived from an EMBL/GenBank/DDBJ whole genome shotgun (WGS) entry which is preliminary data.</text>
</comment>
<sequence length="118" mass="12134">MADEKESSLRTPLGVVGDGKPAKSGKDMISETAATGAEMEAPDAEAAKEAIAEQVAALKDEVAQLRATLGLLAESSSQYAVSQVNSLREDVRATVVANPFTALIGAALVGYVCGLRGR</sequence>
<dbReference type="EMBL" id="PZZZ01000002">
    <property type="protein sequence ID" value="PTM97355.1"/>
    <property type="molecule type" value="Genomic_DNA"/>
</dbReference>
<keyword evidence="4" id="KW-1185">Reference proteome</keyword>
<dbReference type="AlphaFoldDB" id="A0A2T5BEC9"/>
<name>A0A2T5BEC9_MYCDI</name>
<evidence type="ECO:0000313" key="4">
    <source>
        <dbReference type="Proteomes" id="UP000241247"/>
    </source>
</evidence>
<gene>
    <name evidence="3" type="ORF">C7449_102225</name>
</gene>
<dbReference type="Proteomes" id="UP000241247">
    <property type="component" value="Unassembled WGS sequence"/>
</dbReference>
<evidence type="ECO:0000313" key="3">
    <source>
        <dbReference type="EMBL" id="PTM97355.1"/>
    </source>
</evidence>
<dbReference type="OrthoDB" id="8420412at2"/>
<keyword evidence="1" id="KW-0175">Coiled coil</keyword>
<protein>
    <recommendedName>
        <fullName evidence="5">ElaB/YqjD/DUF883 family membrane-anchored ribosome-binding protein</fullName>
    </recommendedName>
</protein>
<reference evidence="3 4" key="1">
    <citation type="submission" date="2018-04" db="EMBL/GenBank/DDBJ databases">
        <title>Genomic Encyclopedia of Type Strains, Phase IV (KMG-IV): sequencing the most valuable type-strain genomes for metagenomic binning, comparative biology and taxonomic classification.</title>
        <authorList>
            <person name="Goeker M."/>
        </authorList>
    </citation>
    <scope>NUCLEOTIDE SEQUENCE [LARGE SCALE GENOMIC DNA]</scope>
    <source>
        <strain evidence="3 4">DSM 7138</strain>
    </source>
</reference>
<feature type="region of interest" description="Disordered" evidence="2">
    <location>
        <begin position="1"/>
        <end position="27"/>
    </location>
</feature>
<evidence type="ECO:0008006" key="5">
    <source>
        <dbReference type="Google" id="ProtNLM"/>
    </source>
</evidence>
<proteinExistence type="predicted"/>
<evidence type="ECO:0000256" key="1">
    <source>
        <dbReference type="SAM" id="Coils"/>
    </source>
</evidence>
<organism evidence="3 4">
    <name type="scientific">Mycoplana dimorpha</name>
    <dbReference type="NCBI Taxonomy" id="28320"/>
    <lineage>
        <taxon>Bacteria</taxon>
        <taxon>Pseudomonadati</taxon>
        <taxon>Pseudomonadota</taxon>
        <taxon>Alphaproteobacteria</taxon>
        <taxon>Hyphomicrobiales</taxon>
        <taxon>Rhizobiaceae</taxon>
        <taxon>Mycoplana</taxon>
    </lineage>
</organism>